<dbReference type="AlphaFoldDB" id="A0A382P9R9"/>
<proteinExistence type="predicted"/>
<gene>
    <name evidence="1" type="ORF">METZ01_LOCUS322997</name>
</gene>
<protein>
    <submittedName>
        <fullName evidence="1">Uncharacterized protein</fullName>
    </submittedName>
</protein>
<accession>A0A382P9R9</accession>
<name>A0A382P9R9_9ZZZZ</name>
<organism evidence="1">
    <name type="scientific">marine metagenome</name>
    <dbReference type="NCBI Taxonomy" id="408172"/>
    <lineage>
        <taxon>unclassified sequences</taxon>
        <taxon>metagenomes</taxon>
        <taxon>ecological metagenomes</taxon>
    </lineage>
</organism>
<feature type="non-terminal residue" evidence="1">
    <location>
        <position position="48"/>
    </location>
</feature>
<evidence type="ECO:0000313" key="1">
    <source>
        <dbReference type="EMBL" id="SVC70143.1"/>
    </source>
</evidence>
<dbReference type="EMBL" id="UINC01105874">
    <property type="protein sequence ID" value="SVC70143.1"/>
    <property type="molecule type" value="Genomic_DNA"/>
</dbReference>
<reference evidence="1" key="1">
    <citation type="submission" date="2018-05" db="EMBL/GenBank/DDBJ databases">
        <authorList>
            <person name="Lanie J.A."/>
            <person name="Ng W.-L."/>
            <person name="Kazmierczak K.M."/>
            <person name="Andrzejewski T.M."/>
            <person name="Davidsen T.M."/>
            <person name="Wayne K.J."/>
            <person name="Tettelin H."/>
            <person name="Glass J.I."/>
            <person name="Rusch D."/>
            <person name="Podicherti R."/>
            <person name="Tsui H.-C.T."/>
            <person name="Winkler M.E."/>
        </authorList>
    </citation>
    <scope>NUCLEOTIDE SEQUENCE</scope>
</reference>
<sequence>MVMMTFLAQTNFIFKTQKLLAVFAKLAVHVVYPISDFFNPLRKCIQNQ</sequence>